<evidence type="ECO:0000313" key="2">
    <source>
        <dbReference type="Proteomes" id="UP000677913"/>
    </source>
</evidence>
<feature type="non-terminal residue" evidence="1">
    <location>
        <position position="83"/>
    </location>
</feature>
<name>A0A8J8BG87_9ACTN</name>
<proteinExistence type="predicted"/>
<dbReference type="AlphaFoldDB" id="A0A8J8BG87"/>
<accession>A0A8J8BG87</accession>
<organism evidence="1 2">
    <name type="scientific">Actinocrinis puniceicyclus</name>
    <dbReference type="NCBI Taxonomy" id="977794"/>
    <lineage>
        <taxon>Bacteria</taxon>
        <taxon>Bacillati</taxon>
        <taxon>Actinomycetota</taxon>
        <taxon>Actinomycetes</taxon>
        <taxon>Catenulisporales</taxon>
        <taxon>Actinospicaceae</taxon>
        <taxon>Actinocrinis</taxon>
    </lineage>
</organism>
<dbReference type="EMBL" id="JAGSXH010000217">
    <property type="protein sequence ID" value="MBS2966891.1"/>
    <property type="molecule type" value="Genomic_DNA"/>
</dbReference>
<keyword evidence="2" id="KW-1185">Reference proteome</keyword>
<reference evidence="1" key="1">
    <citation type="submission" date="2021-04" db="EMBL/GenBank/DDBJ databases">
        <title>Genome based classification of Actinospica acidithermotolerans sp. nov., an actinobacterium isolated from an Indonesian hot spring.</title>
        <authorList>
            <person name="Kusuma A.B."/>
            <person name="Putra K.E."/>
            <person name="Nafisah S."/>
            <person name="Loh J."/>
            <person name="Nouioui I."/>
            <person name="Goodfellow M."/>
        </authorList>
    </citation>
    <scope>NUCLEOTIDE SEQUENCE</scope>
    <source>
        <strain evidence="1">DSM 45618</strain>
    </source>
</reference>
<comment type="caution">
    <text evidence="1">The sequence shown here is derived from an EMBL/GenBank/DDBJ whole genome shotgun (WGS) entry which is preliminary data.</text>
</comment>
<gene>
    <name evidence="1" type="ORF">KGA66_27910</name>
</gene>
<evidence type="ECO:0008006" key="3">
    <source>
        <dbReference type="Google" id="ProtNLM"/>
    </source>
</evidence>
<evidence type="ECO:0000313" key="1">
    <source>
        <dbReference type="EMBL" id="MBS2966891.1"/>
    </source>
</evidence>
<dbReference type="Proteomes" id="UP000677913">
    <property type="component" value="Unassembled WGS sequence"/>
</dbReference>
<protein>
    <recommendedName>
        <fullName evidence="3">VWFA domain-containing protein</fullName>
    </recommendedName>
</protein>
<sequence length="83" mass="9039">MAYSIEISRANPTCFVFLLDQSTSMEDAMTGGEISKRKADVVADALNRLLFELSLKCAKEEGVRDYFHVAVLGYGARVGSAFG</sequence>